<evidence type="ECO:0000256" key="1">
    <source>
        <dbReference type="SAM" id="SignalP"/>
    </source>
</evidence>
<dbReference type="Proteomes" id="UP000093276">
    <property type="component" value="Chromosome"/>
</dbReference>
<keyword evidence="1" id="KW-0732">Signal</keyword>
<keyword evidence="5" id="KW-1185">Reference proteome</keyword>
<name>A0AAC9D3H3_9FLAO</name>
<feature type="chain" id="PRO_5042025417" description="Lipocalin-like domain-containing protein" evidence="1">
    <location>
        <begin position="19"/>
        <end position="143"/>
    </location>
</feature>
<dbReference type="GeneID" id="32309720"/>
<protein>
    <recommendedName>
        <fullName evidence="6">Lipocalin-like domain-containing protein</fullName>
    </recommendedName>
</protein>
<accession>A0AAC9D3H3</accession>
<dbReference type="AlphaFoldDB" id="A0AAC9D3H3"/>
<gene>
    <name evidence="2" type="ORF">BB050_03841</name>
    <name evidence="3" type="ORF">SAMN02927916_2102</name>
</gene>
<dbReference type="PROSITE" id="PS51257">
    <property type="entry name" value="PROKAR_LIPOPROTEIN"/>
    <property type="match status" value="1"/>
</dbReference>
<dbReference type="Proteomes" id="UP000199307">
    <property type="component" value="Unassembled WGS sequence"/>
</dbReference>
<sequence>MKKFATVFIIMLSIVSCSSDDATSKNALGYYGKWKLTTYTTSFVLAIYIPGEPQWQEYYDFKTDNTFLKTRIINGTTTTASGTFLATKNSDQTNLKLTYSETSDIIGSCLGNLTEELILDNKGVLFSTWRNCDGPGFEYKKVR</sequence>
<evidence type="ECO:0000313" key="3">
    <source>
        <dbReference type="EMBL" id="SCY44439.1"/>
    </source>
</evidence>
<dbReference type="KEGG" id="fjg:BB050_03841"/>
<reference evidence="2 4" key="1">
    <citation type="submission" date="2016-08" db="EMBL/GenBank/DDBJ databases">
        <title>Complete genome sequence of Flavobacterium johnsoniae strain GSE09, a volatile-producing biocontrol agent isolated from cucumber (Cucumis sativus).</title>
        <authorList>
            <person name="Jeong J.-J."/>
            <person name="Oh J.Y."/>
            <person name="Jim Y.J."/>
            <person name="Sang M.K."/>
            <person name="Kim K.D."/>
        </authorList>
    </citation>
    <scope>NUCLEOTIDE SEQUENCE [LARGE SCALE GENOMIC DNA]</scope>
    <source>
        <strain evidence="2 4">GSE09</strain>
    </source>
</reference>
<proteinExistence type="predicted"/>
<feature type="signal peptide" evidence="1">
    <location>
        <begin position="1"/>
        <end position="18"/>
    </location>
</feature>
<reference evidence="3 5" key="2">
    <citation type="submission" date="2016-10" db="EMBL/GenBank/DDBJ databases">
        <authorList>
            <person name="Varghese N."/>
            <person name="Submissions S."/>
        </authorList>
    </citation>
    <scope>NUCLEOTIDE SEQUENCE [LARGE SCALE GENOMIC DNA]</scope>
    <source>
        <strain evidence="3 5">CGMCC 1.6859</strain>
    </source>
</reference>
<evidence type="ECO:0008006" key="6">
    <source>
        <dbReference type="Google" id="ProtNLM"/>
    </source>
</evidence>
<organism evidence="2 4">
    <name type="scientific">Flavobacterium anhuiense</name>
    <dbReference type="NCBI Taxonomy" id="459526"/>
    <lineage>
        <taxon>Bacteria</taxon>
        <taxon>Pseudomonadati</taxon>
        <taxon>Bacteroidota</taxon>
        <taxon>Flavobacteriia</taxon>
        <taxon>Flavobacteriales</taxon>
        <taxon>Flavobacteriaceae</taxon>
        <taxon>Flavobacterium</taxon>
    </lineage>
</organism>
<evidence type="ECO:0000313" key="5">
    <source>
        <dbReference type="Proteomes" id="UP000199307"/>
    </source>
</evidence>
<dbReference type="EMBL" id="CP016907">
    <property type="protein sequence ID" value="AOC96920.1"/>
    <property type="molecule type" value="Genomic_DNA"/>
</dbReference>
<dbReference type="EMBL" id="FMVC01000003">
    <property type="protein sequence ID" value="SCY44439.1"/>
    <property type="molecule type" value="Genomic_DNA"/>
</dbReference>
<evidence type="ECO:0000313" key="4">
    <source>
        <dbReference type="Proteomes" id="UP000093276"/>
    </source>
</evidence>
<dbReference type="RefSeq" id="WP_066034690.1">
    <property type="nucleotide sequence ID" value="NZ_CP016907.1"/>
</dbReference>
<evidence type="ECO:0000313" key="2">
    <source>
        <dbReference type="EMBL" id="AOC96920.1"/>
    </source>
</evidence>